<dbReference type="STRING" id="1678840.ATC1_13455"/>
<feature type="chain" id="PRO_5006633255" description="Periplasmic binding protein domain" evidence="1">
    <location>
        <begin position="22"/>
        <end position="96"/>
    </location>
</feature>
<dbReference type="RefSeq" id="WP_062279803.1">
    <property type="nucleotide sequence ID" value="NZ_DF968181.1"/>
</dbReference>
<proteinExistence type="predicted"/>
<protein>
    <recommendedName>
        <fullName evidence="4">Periplasmic binding protein domain</fullName>
    </recommendedName>
</protein>
<keyword evidence="1" id="KW-0732">Signal</keyword>
<dbReference type="Gene3D" id="3.40.50.2300">
    <property type="match status" value="1"/>
</dbReference>
<dbReference type="AlphaFoldDB" id="A0A0S7BVT3"/>
<organism evidence="2">
    <name type="scientific">Flexilinea flocculi</name>
    <dbReference type="NCBI Taxonomy" id="1678840"/>
    <lineage>
        <taxon>Bacteria</taxon>
        <taxon>Bacillati</taxon>
        <taxon>Chloroflexota</taxon>
        <taxon>Anaerolineae</taxon>
        <taxon>Anaerolineales</taxon>
        <taxon>Anaerolineaceae</taxon>
        <taxon>Flexilinea</taxon>
    </lineage>
</organism>
<keyword evidence="3" id="KW-1185">Reference proteome</keyword>
<gene>
    <name evidence="2" type="ORF">ATC1_13455</name>
</gene>
<evidence type="ECO:0000313" key="3">
    <source>
        <dbReference type="Proteomes" id="UP000053370"/>
    </source>
</evidence>
<dbReference type="EMBL" id="DF968181">
    <property type="protein sequence ID" value="GAP40479.1"/>
    <property type="molecule type" value="Genomic_DNA"/>
</dbReference>
<feature type="signal peptide" evidence="1">
    <location>
        <begin position="1"/>
        <end position="21"/>
    </location>
</feature>
<evidence type="ECO:0000256" key="1">
    <source>
        <dbReference type="SAM" id="SignalP"/>
    </source>
</evidence>
<evidence type="ECO:0008006" key="4">
    <source>
        <dbReference type="Google" id="ProtNLM"/>
    </source>
</evidence>
<evidence type="ECO:0000313" key="2">
    <source>
        <dbReference type="EMBL" id="GAP40479.1"/>
    </source>
</evidence>
<name>A0A0S7BVT3_9CHLR</name>
<sequence>MKKFVVLVLAFCMLLSLVAVASAESDIVVAYMAKNTVDAFHATLNGAAKEALDALKEDGTIKDWQLYDGLTDPITQVNLIEDAINNGANFVVFLPA</sequence>
<accession>A0A0S7BVT3</accession>
<dbReference type="Proteomes" id="UP000053370">
    <property type="component" value="Unassembled WGS sequence"/>
</dbReference>
<reference evidence="2" key="1">
    <citation type="journal article" date="2015" name="Genome Announc.">
        <title>Draft Genome Sequence of Anaerolineae Strain TC1, a Novel Isolate from a Methanogenic Wastewater Treatment System.</title>
        <authorList>
            <person name="Matsuura N."/>
            <person name="Tourlousse D.M."/>
            <person name="Sun L."/>
            <person name="Toyonaga M."/>
            <person name="Kuroda K."/>
            <person name="Ohashi A."/>
            <person name="Cruz R."/>
            <person name="Yamaguchi T."/>
            <person name="Sekiguchi Y."/>
        </authorList>
    </citation>
    <scope>NUCLEOTIDE SEQUENCE [LARGE SCALE GENOMIC DNA]</scope>
    <source>
        <strain evidence="2">TC1</strain>
    </source>
</reference>